<dbReference type="GO" id="GO:0032259">
    <property type="term" value="P:methylation"/>
    <property type="evidence" value="ECO:0007669"/>
    <property type="project" value="UniProtKB-KW"/>
</dbReference>
<dbReference type="PANTHER" id="PTHR43591">
    <property type="entry name" value="METHYLTRANSFERASE"/>
    <property type="match status" value="1"/>
</dbReference>
<dbReference type="OrthoDB" id="3647at2759"/>
<dbReference type="PANTHER" id="PTHR43591:SF108">
    <property type="entry name" value="S-ADENOSYL-L-METHIONINE-DEPENDENT METHYLTRANSFERASE"/>
    <property type="match status" value="1"/>
</dbReference>
<name>A0A8E2E961_9PEZI</name>
<dbReference type="CDD" id="cd02440">
    <property type="entry name" value="AdoMet_MTases"/>
    <property type="match status" value="1"/>
</dbReference>
<feature type="compositionally biased region" description="Basic residues" evidence="1">
    <location>
        <begin position="208"/>
        <end position="218"/>
    </location>
</feature>
<protein>
    <submittedName>
        <fullName evidence="2">S-adenosyl-L-methionine-dependent methyltransferase</fullName>
    </submittedName>
</protein>
<evidence type="ECO:0000313" key="2">
    <source>
        <dbReference type="EMBL" id="OCK79761.1"/>
    </source>
</evidence>
<accession>A0A8E2E961</accession>
<keyword evidence="3" id="KW-1185">Reference proteome</keyword>
<reference evidence="2 3" key="1">
    <citation type="journal article" date="2016" name="Nat. Commun.">
        <title>Ectomycorrhizal ecology is imprinted in the genome of the dominant symbiotic fungus Cenococcum geophilum.</title>
        <authorList>
            <consortium name="DOE Joint Genome Institute"/>
            <person name="Peter M."/>
            <person name="Kohler A."/>
            <person name="Ohm R.A."/>
            <person name="Kuo A."/>
            <person name="Krutzmann J."/>
            <person name="Morin E."/>
            <person name="Arend M."/>
            <person name="Barry K.W."/>
            <person name="Binder M."/>
            <person name="Choi C."/>
            <person name="Clum A."/>
            <person name="Copeland A."/>
            <person name="Grisel N."/>
            <person name="Haridas S."/>
            <person name="Kipfer T."/>
            <person name="LaButti K."/>
            <person name="Lindquist E."/>
            <person name="Lipzen A."/>
            <person name="Maire R."/>
            <person name="Meier B."/>
            <person name="Mihaltcheva S."/>
            <person name="Molinier V."/>
            <person name="Murat C."/>
            <person name="Poggeler S."/>
            <person name="Quandt C.A."/>
            <person name="Sperisen C."/>
            <person name="Tritt A."/>
            <person name="Tisserant E."/>
            <person name="Crous P.W."/>
            <person name="Henrissat B."/>
            <person name="Nehls U."/>
            <person name="Egli S."/>
            <person name="Spatafora J.W."/>
            <person name="Grigoriev I.V."/>
            <person name="Martin F.M."/>
        </authorList>
    </citation>
    <scope>NUCLEOTIDE SEQUENCE [LARGE SCALE GENOMIC DNA]</scope>
    <source>
        <strain evidence="2 3">CBS 459.81</strain>
    </source>
</reference>
<dbReference type="AlphaFoldDB" id="A0A8E2E961"/>
<dbReference type="Proteomes" id="UP000250266">
    <property type="component" value="Unassembled WGS sequence"/>
</dbReference>
<evidence type="ECO:0000313" key="3">
    <source>
        <dbReference type="Proteomes" id="UP000250266"/>
    </source>
</evidence>
<keyword evidence="2" id="KW-0808">Transferase</keyword>
<evidence type="ECO:0000256" key="1">
    <source>
        <dbReference type="SAM" id="MobiDB-lite"/>
    </source>
</evidence>
<proteinExistence type="predicted"/>
<dbReference type="SUPFAM" id="SSF53335">
    <property type="entry name" value="S-adenosyl-L-methionine-dependent methyltransferases"/>
    <property type="match status" value="1"/>
</dbReference>
<sequence>MSIAEANRKCFDALTDSYDTKPWAGKLNIQLSDALRSRLDWIGVNWVTPDAESKAEAARDVRLLDYACGTGLVSRALGPYVTSTIGIDISPNMVSTYNSRASASGLPSSRISAVVGDLFAAEPSPQFSDPQFFNFDIAAVGFGYHHFDDVLLCTKRLSERLKPGGVLLISDFLQGEGMDEFQGFVNEPKNWEGHHGHADEHSQEHEHTHHHHSHIRGHGKSENSDGGQLAVGLNQELRASIKAFSFDAQGVRGFFEEAGLVDFKLCALEEKVYMEFAGEKMERTVFFARGRKPIG</sequence>
<dbReference type="GO" id="GO:0008168">
    <property type="term" value="F:methyltransferase activity"/>
    <property type="evidence" value="ECO:0007669"/>
    <property type="project" value="UniProtKB-KW"/>
</dbReference>
<dbReference type="Pfam" id="PF13489">
    <property type="entry name" value="Methyltransf_23"/>
    <property type="match status" value="1"/>
</dbReference>
<gene>
    <name evidence="2" type="ORF">K432DRAFT_443654</name>
</gene>
<feature type="compositionally biased region" description="Basic and acidic residues" evidence="1">
    <location>
        <begin position="189"/>
        <end position="207"/>
    </location>
</feature>
<keyword evidence="2" id="KW-0489">Methyltransferase</keyword>
<feature type="region of interest" description="Disordered" evidence="1">
    <location>
        <begin position="189"/>
        <end position="228"/>
    </location>
</feature>
<organism evidence="2 3">
    <name type="scientific">Lepidopterella palustris CBS 459.81</name>
    <dbReference type="NCBI Taxonomy" id="1314670"/>
    <lineage>
        <taxon>Eukaryota</taxon>
        <taxon>Fungi</taxon>
        <taxon>Dikarya</taxon>
        <taxon>Ascomycota</taxon>
        <taxon>Pezizomycotina</taxon>
        <taxon>Dothideomycetes</taxon>
        <taxon>Pleosporomycetidae</taxon>
        <taxon>Mytilinidiales</taxon>
        <taxon>Argynnaceae</taxon>
        <taxon>Lepidopterella</taxon>
    </lineage>
</organism>
<dbReference type="InterPro" id="IPR029063">
    <property type="entry name" value="SAM-dependent_MTases_sf"/>
</dbReference>
<dbReference type="EMBL" id="KV744989">
    <property type="protein sequence ID" value="OCK79761.1"/>
    <property type="molecule type" value="Genomic_DNA"/>
</dbReference>
<dbReference type="Gene3D" id="3.40.50.150">
    <property type="entry name" value="Vaccinia Virus protein VP39"/>
    <property type="match status" value="1"/>
</dbReference>